<proteinExistence type="predicted"/>
<reference evidence="1" key="1">
    <citation type="journal article" date="2012" name="Science">
        <title>Fermentation, hydrogen, and sulfur metabolism in multiple uncultivated bacterial phyla.</title>
        <authorList>
            <person name="Wrighton K.C."/>
            <person name="Thomas B.C."/>
            <person name="Sharon I."/>
            <person name="Miller C.S."/>
            <person name="Castelle C.J."/>
            <person name="VerBerkmoes N.C."/>
            <person name="Wilkins M.J."/>
            <person name="Hettich R.L."/>
            <person name="Lipton M.S."/>
            <person name="Williams K.H."/>
            <person name="Long P.E."/>
            <person name="Banfield J.F."/>
        </authorList>
    </citation>
    <scope>NUCLEOTIDE SEQUENCE [LARGE SCALE GENOMIC DNA]</scope>
</reference>
<feature type="non-terminal residue" evidence="1">
    <location>
        <position position="171"/>
    </location>
</feature>
<gene>
    <name evidence="1" type="ORF">ACD_4C00254G0001</name>
</gene>
<dbReference type="EMBL" id="AMFJ01000770">
    <property type="protein sequence ID" value="EKE26519.1"/>
    <property type="molecule type" value="Genomic_DNA"/>
</dbReference>
<comment type="caution">
    <text evidence="1">The sequence shown here is derived from an EMBL/GenBank/DDBJ whole genome shotgun (WGS) entry which is preliminary data.</text>
</comment>
<sequence length="171" mass="19229">MKTFKNIVKTGYIVLFIFWMQLFSISNQTSAAQSCSLNTFYWTVSVDWIPTDDVIVTIKDITNNSSLSWVTSLSWLYLIETANFWTCANPWDEIEVRATFNTLTASSTITYAIQALTNVNLSLTWTWDITVPGISYIPISSPVIQSEVPSNIPLTITDNVGVTSVTFSESW</sequence>
<dbReference type="PROSITE" id="PS51257">
    <property type="entry name" value="PROKAR_LIPOPROTEIN"/>
    <property type="match status" value="1"/>
</dbReference>
<dbReference type="AlphaFoldDB" id="K2G8R7"/>
<evidence type="ECO:0000313" key="1">
    <source>
        <dbReference type="EMBL" id="EKE26519.1"/>
    </source>
</evidence>
<name>K2G8R7_9BACT</name>
<protein>
    <submittedName>
        <fullName evidence="1">Uncharacterized protein</fullName>
    </submittedName>
</protein>
<organism evidence="1">
    <name type="scientific">uncultured bacterium</name>
    <name type="common">gcode 4</name>
    <dbReference type="NCBI Taxonomy" id="1234023"/>
    <lineage>
        <taxon>Bacteria</taxon>
        <taxon>environmental samples</taxon>
    </lineage>
</organism>
<accession>K2G8R7</accession>